<dbReference type="GO" id="GO:0005524">
    <property type="term" value="F:ATP binding"/>
    <property type="evidence" value="ECO:0007669"/>
    <property type="project" value="UniProtKB-KW"/>
</dbReference>
<sequence>MTLPEPTEGIVDYINVPPSENIHSALSSNHDIYTGLDELIDNSIDAGADRIAIVFHTDNRRVVGITVHDNGVGISPEHINEMMRIGAHVPRSGETIGRYGVGFKEASLSNAYSATVVSTDENGATSGRVMMRNSFNVGILSDEAAEEVATVREELLDAPTGTSILWDKLLHVYTGEDHEKAAGFLSRLTAKTRVHLGIRYHRFLESKKLRIATFTHARGAAAPNLTLSPEPFNPFGYKRPGVPGYPRTLVPADDPNGPMLRVHIWPPSKSKDFELGQSDDFGHQGFFVYDRDRLITIGGWIRTRTNSRSQKLIRIELDDPRMIENYLTISAQKGSVLPKEPFHKYLDTLRDPDDPSVTLETCIADGIDAQKAANRRTNKRHPLVEPGKGFERDLRKVIREEVTFKNRPAMDIRWGHIDDDNFFDFDLPDSCLTLNNQYRILFSPDRGRLNDAPLVKALLYHLFNSAFDSERVGSRTADNLELWQATLTTAAQLELEALRARETEADAAEQEAAAEHDSAMRTNPTATEKPEHSAKRRRGRHHRDENTPPWDELLSRFSNRRHLEKGR</sequence>
<dbReference type="PANTHER" id="PTHR23336">
    <property type="entry name" value="ZINC FINGER CW-TYPE COILED-COIL DOMAIN PROTEIN 3"/>
    <property type="match status" value="1"/>
</dbReference>
<dbReference type="EMBL" id="JBHRZN010000004">
    <property type="protein sequence ID" value="MFC3850693.1"/>
    <property type="molecule type" value="Genomic_DNA"/>
</dbReference>
<dbReference type="InterPro" id="IPR045261">
    <property type="entry name" value="MORC_ATPase"/>
</dbReference>
<evidence type="ECO:0000256" key="1">
    <source>
        <dbReference type="SAM" id="MobiDB-lite"/>
    </source>
</evidence>
<dbReference type="Pfam" id="PF13589">
    <property type="entry name" value="HATPase_c_3"/>
    <property type="match status" value="1"/>
</dbReference>
<keyword evidence="2" id="KW-0547">Nucleotide-binding</keyword>
<reference evidence="3" key="1">
    <citation type="journal article" date="2019" name="Int. J. Syst. Evol. Microbiol.">
        <title>The Global Catalogue of Microorganisms (GCM) 10K type strain sequencing project: providing services to taxonomists for standard genome sequencing and annotation.</title>
        <authorList>
            <consortium name="The Broad Institute Genomics Platform"/>
            <consortium name="The Broad Institute Genome Sequencing Center for Infectious Disease"/>
            <person name="Wu L."/>
            <person name="Ma J."/>
        </authorList>
    </citation>
    <scope>NUCLEOTIDE SEQUENCE [LARGE SCALE GENOMIC DNA]</scope>
    <source>
        <strain evidence="3">CCUG 53252</strain>
    </source>
</reference>
<keyword evidence="3" id="KW-1185">Reference proteome</keyword>
<proteinExistence type="predicted"/>
<feature type="region of interest" description="Disordered" evidence="1">
    <location>
        <begin position="502"/>
        <end position="567"/>
    </location>
</feature>
<protein>
    <submittedName>
        <fullName evidence="2">ATP-binding protein</fullName>
    </submittedName>
</protein>
<dbReference type="InterPro" id="IPR036890">
    <property type="entry name" value="HATPase_C_sf"/>
</dbReference>
<evidence type="ECO:0000313" key="2">
    <source>
        <dbReference type="EMBL" id="MFC3850693.1"/>
    </source>
</evidence>
<dbReference type="PANTHER" id="PTHR23336:SF76">
    <property type="entry name" value="MORC S5 DOMAIN-CONTAINING PROTEIN"/>
    <property type="match status" value="1"/>
</dbReference>
<comment type="caution">
    <text evidence="2">The sequence shown here is derived from an EMBL/GenBank/DDBJ whole genome shotgun (WGS) entry which is preliminary data.</text>
</comment>
<gene>
    <name evidence="2" type="ORF">ACFORJ_11025</name>
</gene>
<name>A0ABV7ZSF0_9CORY</name>
<dbReference type="RefSeq" id="WP_290292894.1">
    <property type="nucleotide sequence ID" value="NZ_CP047211.1"/>
</dbReference>
<keyword evidence="2" id="KW-0067">ATP-binding</keyword>
<accession>A0ABV7ZSF0</accession>
<organism evidence="2 3">
    <name type="scientific">Corynebacterium hansenii</name>
    <dbReference type="NCBI Taxonomy" id="394964"/>
    <lineage>
        <taxon>Bacteria</taxon>
        <taxon>Bacillati</taxon>
        <taxon>Actinomycetota</taxon>
        <taxon>Actinomycetes</taxon>
        <taxon>Mycobacteriales</taxon>
        <taxon>Corynebacteriaceae</taxon>
        <taxon>Corynebacterium</taxon>
    </lineage>
</organism>
<feature type="compositionally biased region" description="Basic residues" evidence="1">
    <location>
        <begin position="558"/>
        <end position="567"/>
    </location>
</feature>
<dbReference type="Gene3D" id="3.30.565.10">
    <property type="entry name" value="Histidine kinase-like ATPase, C-terminal domain"/>
    <property type="match status" value="1"/>
</dbReference>
<evidence type="ECO:0000313" key="3">
    <source>
        <dbReference type="Proteomes" id="UP001595751"/>
    </source>
</evidence>
<dbReference type="Proteomes" id="UP001595751">
    <property type="component" value="Unassembled WGS sequence"/>
</dbReference>
<dbReference type="SUPFAM" id="SSF55874">
    <property type="entry name" value="ATPase domain of HSP90 chaperone/DNA topoisomerase II/histidine kinase"/>
    <property type="match status" value="1"/>
</dbReference>